<protein>
    <submittedName>
        <fullName evidence="5">TRAP-type C4-dicarboxylate transport system, substrate-binding protein</fullName>
    </submittedName>
</protein>
<dbReference type="GO" id="GO:0030246">
    <property type="term" value="F:carbohydrate binding"/>
    <property type="evidence" value="ECO:0007669"/>
    <property type="project" value="TreeGrafter"/>
</dbReference>
<organism evidence="5 6">
    <name type="scientific">Albimonas donghaensis</name>
    <dbReference type="NCBI Taxonomy" id="356660"/>
    <lineage>
        <taxon>Bacteria</taxon>
        <taxon>Pseudomonadati</taxon>
        <taxon>Pseudomonadota</taxon>
        <taxon>Alphaproteobacteria</taxon>
        <taxon>Rhodobacterales</taxon>
        <taxon>Paracoccaceae</taxon>
        <taxon>Albimonas</taxon>
    </lineage>
</organism>
<dbReference type="OrthoDB" id="9769667at2"/>
<dbReference type="PANTHER" id="PTHR33376:SF2">
    <property type="entry name" value="DICARBOXYLATE-BINDING PERIPLASMIC PROTEIN"/>
    <property type="match status" value="1"/>
</dbReference>
<dbReference type="GO" id="GO:0055085">
    <property type="term" value="P:transmembrane transport"/>
    <property type="evidence" value="ECO:0007669"/>
    <property type="project" value="InterPro"/>
</dbReference>
<dbReference type="GO" id="GO:0042597">
    <property type="term" value="C:periplasmic space"/>
    <property type="evidence" value="ECO:0007669"/>
    <property type="project" value="UniProtKB-SubCell"/>
</dbReference>
<dbReference type="Gene3D" id="3.40.190.170">
    <property type="entry name" value="Bacterial extracellular solute-binding protein, family 7"/>
    <property type="match status" value="1"/>
</dbReference>
<dbReference type="InterPro" id="IPR038404">
    <property type="entry name" value="TRAP_DctP_sf"/>
</dbReference>
<keyword evidence="3" id="KW-0574">Periplasm</keyword>
<comment type="subcellular location">
    <subcellularLocation>
        <location evidence="1">Periplasm</location>
    </subcellularLocation>
</comment>
<dbReference type="CDD" id="cd13666">
    <property type="entry name" value="PBP2_TRAP_DctP_like_1"/>
    <property type="match status" value="1"/>
</dbReference>
<dbReference type="PANTHER" id="PTHR33376">
    <property type="match status" value="1"/>
</dbReference>
<sequence>MKLMKNLLVSAGAATLALSASSALAAEYSYGSFLQSTAATSVKGQIPFFERVAARTNGEVTFNPFWGGAMGGPKELLGAVDDGVLDSGLIVDVYTKKSLPHASSLSAAFILAEDTLVWGAAVNEFQLLHCPECREDFADNGQIGLAWYATTPYVLMCTSPTATLADLQGKKVRSVSRLADLMAHMGATPVSVTVAEMYEAMQRGQVDCALGSANYLNTYNIKDFVTSIIDEPIGAYVSTLTLSVNLDAWEGMSTENRQIIIDEIPQLLADIEWAQFEDDRNAVEATLKKGGEVVTPDDAFRASLEEMRAGEWEALAAAAADDGVENADKLIADFRAVVEKWRGIIAEIGHDDRDAFEAALRDEIFSKLEP</sequence>
<evidence type="ECO:0000313" key="6">
    <source>
        <dbReference type="Proteomes" id="UP000199118"/>
    </source>
</evidence>
<evidence type="ECO:0000256" key="1">
    <source>
        <dbReference type="ARBA" id="ARBA00004418"/>
    </source>
</evidence>
<gene>
    <name evidence="5" type="ORF">SAMN05444336_10149</name>
</gene>
<evidence type="ECO:0000256" key="2">
    <source>
        <dbReference type="ARBA" id="ARBA00022729"/>
    </source>
</evidence>
<dbReference type="STRING" id="356660.SAMN05444336_10149"/>
<dbReference type="InterPro" id="IPR018389">
    <property type="entry name" value="DctP_fam"/>
</dbReference>
<dbReference type="EMBL" id="FNMZ01000001">
    <property type="protein sequence ID" value="SDW06405.1"/>
    <property type="molecule type" value="Genomic_DNA"/>
</dbReference>
<evidence type="ECO:0000313" key="5">
    <source>
        <dbReference type="EMBL" id="SDW06405.1"/>
    </source>
</evidence>
<keyword evidence="6" id="KW-1185">Reference proteome</keyword>
<name>A0A1H2QH27_9RHOB</name>
<keyword evidence="2 4" id="KW-0732">Signal</keyword>
<feature type="signal peptide" evidence="4">
    <location>
        <begin position="1"/>
        <end position="25"/>
    </location>
</feature>
<feature type="chain" id="PRO_5011633154" evidence="4">
    <location>
        <begin position="26"/>
        <end position="370"/>
    </location>
</feature>
<dbReference type="SUPFAM" id="SSF53850">
    <property type="entry name" value="Periplasmic binding protein-like II"/>
    <property type="match status" value="1"/>
</dbReference>
<evidence type="ECO:0000256" key="4">
    <source>
        <dbReference type="SAM" id="SignalP"/>
    </source>
</evidence>
<dbReference type="Proteomes" id="UP000199118">
    <property type="component" value="Unassembled WGS sequence"/>
</dbReference>
<dbReference type="NCBIfam" id="NF037995">
    <property type="entry name" value="TRAP_S1"/>
    <property type="match status" value="1"/>
</dbReference>
<evidence type="ECO:0000256" key="3">
    <source>
        <dbReference type="ARBA" id="ARBA00022764"/>
    </source>
</evidence>
<reference evidence="5 6" key="1">
    <citation type="submission" date="2016-10" db="EMBL/GenBank/DDBJ databases">
        <authorList>
            <person name="de Groot N.N."/>
        </authorList>
    </citation>
    <scope>NUCLEOTIDE SEQUENCE [LARGE SCALE GENOMIC DNA]</scope>
    <source>
        <strain evidence="5 6">DSM 17890</strain>
    </source>
</reference>
<accession>A0A1H2QH27</accession>
<dbReference type="RefSeq" id="WP_092679150.1">
    <property type="nucleotide sequence ID" value="NZ_FNMZ01000001.1"/>
</dbReference>
<proteinExistence type="predicted"/>
<dbReference type="Pfam" id="PF03480">
    <property type="entry name" value="DctP"/>
    <property type="match status" value="1"/>
</dbReference>
<dbReference type="AlphaFoldDB" id="A0A1H2QH27"/>